<organism evidence="1 2">
    <name type="scientific">Bifidobacterium dentium JCVIHMP022</name>
    <dbReference type="NCBI Taxonomy" id="553191"/>
    <lineage>
        <taxon>Bacteria</taxon>
        <taxon>Bacillati</taxon>
        <taxon>Actinomycetota</taxon>
        <taxon>Actinomycetes</taxon>
        <taxon>Bifidobacteriales</taxon>
        <taxon>Bifidobacteriaceae</taxon>
        <taxon>Bifidobacterium</taxon>
    </lineage>
</organism>
<proteinExistence type="predicted"/>
<sequence>MSGRKEIIATHRADVHNDPQYIQCQGCDKAWNGPNAWANFGRHIDELLTQQPKNPKEAILNVLADHLGDPDEHSGWDWCLDVLLNDQGRIVCGCGWKADNVDDIDEWRNHMADAILDELEKVPEGETE</sequence>
<accession>A0AB72Z201</accession>
<evidence type="ECO:0008006" key="3">
    <source>
        <dbReference type="Google" id="ProtNLM"/>
    </source>
</evidence>
<dbReference type="RefSeq" id="WP_003842253.1">
    <property type="nucleotide sequence ID" value="NZ_AEHJ01000011.1"/>
</dbReference>
<dbReference type="AlphaFoldDB" id="A0AB72Z201"/>
<evidence type="ECO:0000313" key="1">
    <source>
        <dbReference type="EMBL" id="EFO78149.1"/>
    </source>
</evidence>
<name>A0AB72Z201_9BIFI</name>
<dbReference type="Proteomes" id="UP000003457">
    <property type="component" value="Unassembled WGS sequence"/>
</dbReference>
<dbReference type="EMBL" id="AEHJ01000011">
    <property type="protein sequence ID" value="EFO78149.1"/>
    <property type="molecule type" value="Genomic_DNA"/>
</dbReference>
<reference evidence="1 2" key="1">
    <citation type="submission" date="2010-10" db="EMBL/GenBank/DDBJ databases">
        <authorList>
            <person name="Durkin A.S."/>
            <person name="Madupu R."/>
            <person name="Torralba M."/>
            <person name="Gillis M."/>
            <person name="Methe B."/>
            <person name="Sutton G."/>
            <person name="Nelson K.E."/>
        </authorList>
    </citation>
    <scope>NUCLEOTIDE SEQUENCE [LARGE SCALE GENOMIC DNA]</scope>
    <source>
        <strain evidence="1 2">JCVIHMP022</strain>
    </source>
</reference>
<gene>
    <name evidence="1" type="ORF">HMPREF9003_0194</name>
</gene>
<comment type="caution">
    <text evidence="1">The sequence shown here is derived from an EMBL/GenBank/DDBJ whole genome shotgun (WGS) entry which is preliminary data.</text>
</comment>
<evidence type="ECO:0000313" key="2">
    <source>
        <dbReference type="Proteomes" id="UP000003457"/>
    </source>
</evidence>
<protein>
    <recommendedName>
        <fullName evidence="3">Phage protein</fullName>
    </recommendedName>
</protein>